<comment type="caution">
    <text evidence="1">The sequence shown here is derived from an EMBL/GenBank/DDBJ whole genome shotgun (WGS) entry which is preliminary data.</text>
</comment>
<dbReference type="EMBL" id="JBHULD010000018">
    <property type="protein sequence ID" value="MFD2556621.1"/>
    <property type="molecule type" value="Genomic_DNA"/>
</dbReference>
<keyword evidence="2" id="KW-1185">Reference proteome</keyword>
<evidence type="ECO:0000313" key="2">
    <source>
        <dbReference type="Proteomes" id="UP001597440"/>
    </source>
</evidence>
<dbReference type="InterPro" id="IPR045690">
    <property type="entry name" value="DUF6055"/>
</dbReference>
<proteinExistence type="predicted"/>
<dbReference type="Pfam" id="PF19527">
    <property type="entry name" value="DUF6055"/>
    <property type="match status" value="1"/>
</dbReference>
<sequence length="462" mass="52860">MKRELLVLMILILYQFAICCKANGIKADDTNVSPVESNAKKLYLPQEIYRVPDGNDYNDKNSEFSHHRKVESADVAIFWAKEYGDDPKHHELESKRFDPVIILNECDRFYAHYRDVTQMVKKGNSLSDKYKLLFFVIGGDEGTAFGGGAADSVGVMWASSLRLQYSPYGAVAHEMAHCFQYLAKCDGNWAYSTPLEGSKGHSIFEMTAQYMLWQVYPEWLTFENYHLNSFMQKTHYAFLHETNMYHAAQVLEYWSMKQGPDFAGRLWRESGIGEDPVKTYKRLTNMEQSAFNDEMFDGYRRFMTWDLDRIAYVMRPYANQHFTKLESAEGGWYKIASTHAPQNYGYNGIKLDGFSDGGILELDFRGLVGADGYRAIDLDNAGWRYGFVASTAEGTCFYSNVGSEKQGKIEFVVPKDTKYLWLVVSGAPKEHKVHLVDGDESNDEQWPYAIKLRGASVDKSML</sequence>
<protein>
    <submittedName>
        <fullName evidence="1">DUF6055 domain-containing protein</fullName>
    </submittedName>
</protein>
<accession>A0ABW5L6T5</accession>
<reference evidence="2" key="1">
    <citation type="journal article" date="2019" name="Int. J. Syst. Evol. Microbiol.">
        <title>The Global Catalogue of Microorganisms (GCM) 10K type strain sequencing project: providing services to taxonomists for standard genome sequencing and annotation.</title>
        <authorList>
            <consortium name="The Broad Institute Genomics Platform"/>
            <consortium name="The Broad Institute Genome Sequencing Center for Infectious Disease"/>
            <person name="Wu L."/>
            <person name="Ma J."/>
        </authorList>
    </citation>
    <scope>NUCLEOTIDE SEQUENCE [LARGE SCALE GENOMIC DNA]</scope>
    <source>
        <strain evidence="2">KCTC 52298</strain>
    </source>
</reference>
<organism evidence="1 2">
    <name type="scientific">Sphingobacterium tabacisoli</name>
    <dbReference type="NCBI Taxonomy" id="2044855"/>
    <lineage>
        <taxon>Bacteria</taxon>
        <taxon>Pseudomonadati</taxon>
        <taxon>Bacteroidota</taxon>
        <taxon>Sphingobacteriia</taxon>
        <taxon>Sphingobacteriales</taxon>
        <taxon>Sphingobacteriaceae</taxon>
        <taxon>Sphingobacterium</taxon>
    </lineage>
</organism>
<dbReference type="Proteomes" id="UP001597440">
    <property type="component" value="Unassembled WGS sequence"/>
</dbReference>
<name>A0ABW5L6T5_9SPHI</name>
<gene>
    <name evidence="1" type="ORF">ACFSQW_19660</name>
</gene>
<evidence type="ECO:0000313" key="1">
    <source>
        <dbReference type="EMBL" id="MFD2556621.1"/>
    </source>
</evidence>
<dbReference type="RefSeq" id="WP_210352342.1">
    <property type="nucleotide sequence ID" value="NZ_JAEQMU010000001.1"/>
</dbReference>